<evidence type="ECO:0000256" key="1">
    <source>
        <dbReference type="ARBA" id="ARBA00023118"/>
    </source>
</evidence>
<keyword evidence="3" id="KW-1185">Reference proteome</keyword>
<evidence type="ECO:0000313" key="2">
    <source>
        <dbReference type="EMBL" id="OLS03599.1"/>
    </source>
</evidence>
<gene>
    <name evidence="2" type="ORF">TICRE_04560</name>
</gene>
<protein>
    <submittedName>
        <fullName evidence="2">CRISPR-associated protein Cas5</fullName>
    </submittedName>
</protein>
<organism evidence="2 3">
    <name type="scientific">Tissierella creatinophila DSM 6911</name>
    <dbReference type="NCBI Taxonomy" id="1123403"/>
    <lineage>
        <taxon>Bacteria</taxon>
        <taxon>Bacillati</taxon>
        <taxon>Bacillota</taxon>
        <taxon>Tissierellia</taxon>
        <taxon>Tissierellales</taxon>
        <taxon>Tissierellaceae</taxon>
        <taxon>Tissierella</taxon>
    </lineage>
</organism>
<dbReference type="NCBIfam" id="TIGR02593">
    <property type="entry name" value="CRISPR_cas5"/>
    <property type="match status" value="1"/>
</dbReference>
<dbReference type="EMBL" id="LTDM01000005">
    <property type="protein sequence ID" value="OLS03599.1"/>
    <property type="molecule type" value="Genomic_DNA"/>
</dbReference>
<evidence type="ECO:0000313" key="3">
    <source>
        <dbReference type="Proteomes" id="UP000186112"/>
    </source>
</evidence>
<name>A0A1U7M8Q7_TISCR</name>
<proteinExistence type="predicted"/>
<dbReference type="NCBIfam" id="TIGR01895">
    <property type="entry name" value="cas_Cas5t"/>
    <property type="match status" value="1"/>
</dbReference>
<dbReference type="GO" id="GO:0043571">
    <property type="term" value="P:maintenance of CRISPR repeat elements"/>
    <property type="evidence" value="ECO:0007669"/>
    <property type="project" value="InterPro"/>
</dbReference>
<keyword evidence="1" id="KW-0051">Antiviral defense</keyword>
<accession>A0A1U7M8Q7</accession>
<reference evidence="2 3" key="1">
    <citation type="submission" date="2016-02" db="EMBL/GenBank/DDBJ databases">
        <title>Genome sequence of Tissierella creatinophila DSM 6911.</title>
        <authorList>
            <person name="Poehlein A."/>
            <person name="Daniel R."/>
        </authorList>
    </citation>
    <scope>NUCLEOTIDE SEQUENCE [LARGE SCALE GENOMIC DNA]</scope>
    <source>
        <strain evidence="2 3">DSM 6911</strain>
    </source>
</reference>
<dbReference type="OrthoDB" id="9782505at2"/>
<comment type="caution">
    <text evidence="2">The sequence shown here is derived from an EMBL/GenBank/DDBJ whole genome shotgun (WGS) entry which is preliminary data.</text>
</comment>
<sequence length="251" mass="29149">MKAIRIKISQNMVNYRKPTSFQLKETYPLPPPSTVIGMIHRLCDYREYHDMDVSIQGKHYSKVNDLYTVYEFKTGGKYEKGRHNINVGGYGMIKGVSTIELLVDVELLIHIVPHKQEEIDVIYEALKNPREYPSLGRNEDLVVIDEVKKVEIIDEELQEELILNPFYSAYIPEYYIKHDTVSIDIGGMKRSLPGTKYKISKDYTLENIGTKKDPKFIRKWNKVDVIYGSKILVGEDENIKIDEDKNIVFLV</sequence>
<dbReference type="GO" id="GO:0051607">
    <property type="term" value="P:defense response to virus"/>
    <property type="evidence" value="ECO:0007669"/>
    <property type="project" value="UniProtKB-KW"/>
</dbReference>
<dbReference type="Pfam" id="PF09704">
    <property type="entry name" value="Cas_Cas5d"/>
    <property type="match status" value="1"/>
</dbReference>
<dbReference type="InterPro" id="IPR021124">
    <property type="entry name" value="CRISPR-assoc_prot_Cas5"/>
</dbReference>
<dbReference type="InterPro" id="IPR013337">
    <property type="entry name" value="CRISPR-assoc_prot_Cas5_Tneap"/>
</dbReference>
<dbReference type="InterPro" id="IPR013422">
    <property type="entry name" value="CRISPR-assoc_prot_Cas5_N"/>
</dbReference>
<dbReference type="Proteomes" id="UP000186112">
    <property type="component" value="Unassembled WGS sequence"/>
</dbReference>
<dbReference type="AlphaFoldDB" id="A0A1U7M8Q7"/>